<dbReference type="PRINTS" id="PR00080">
    <property type="entry name" value="SDRFAMILY"/>
</dbReference>
<evidence type="ECO:0000259" key="11">
    <source>
        <dbReference type="SMART" id="SM00822"/>
    </source>
</evidence>
<evidence type="ECO:0000256" key="10">
    <source>
        <dbReference type="SAM" id="MobiDB-lite"/>
    </source>
</evidence>
<keyword evidence="5" id="KW-0521">NADP</keyword>
<dbReference type="InterPro" id="IPR029069">
    <property type="entry name" value="HotDog_dom_sf"/>
</dbReference>
<dbReference type="GO" id="GO:0004300">
    <property type="term" value="F:enoyl-CoA hydratase activity"/>
    <property type="evidence" value="ECO:0007669"/>
    <property type="project" value="UniProtKB-ARBA"/>
</dbReference>
<dbReference type="PRINTS" id="PR00081">
    <property type="entry name" value="GDHRDH"/>
</dbReference>
<evidence type="ECO:0000256" key="9">
    <source>
        <dbReference type="ARBA" id="ARBA00023239"/>
    </source>
</evidence>
<dbReference type="AlphaFoldDB" id="A0A9N9VVL9"/>
<feature type="compositionally biased region" description="Basic and acidic residues" evidence="10">
    <location>
        <begin position="749"/>
        <end position="758"/>
    </location>
</feature>
<dbReference type="Pfam" id="PF00106">
    <property type="entry name" value="adh_short"/>
    <property type="match status" value="2"/>
</dbReference>
<evidence type="ECO:0000256" key="2">
    <source>
        <dbReference type="ARBA" id="ARBA00005005"/>
    </source>
</evidence>
<dbReference type="InterPro" id="IPR057326">
    <property type="entry name" value="KR_dom"/>
</dbReference>
<comment type="pathway">
    <text evidence="2">Lipid metabolism; fatty acid beta-oxidation.</text>
</comment>
<keyword evidence="9" id="KW-0456">Lyase</keyword>
<evidence type="ECO:0000256" key="4">
    <source>
        <dbReference type="ARBA" id="ARBA00022832"/>
    </source>
</evidence>
<evidence type="ECO:0000313" key="12">
    <source>
        <dbReference type="EMBL" id="CAH0035259.1"/>
    </source>
</evidence>
<accession>A0A9N9VVL9</accession>
<keyword evidence="13" id="KW-1185">Reference proteome</keyword>
<evidence type="ECO:0000256" key="7">
    <source>
        <dbReference type="ARBA" id="ARBA00023098"/>
    </source>
</evidence>
<dbReference type="GO" id="GO:0006631">
    <property type="term" value="P:fatty acid metabolic process"/>
    <property type="evidence" value="ECO:0007669"/>
    <property type="project" value="UniProtKB-KW"/>
</dbReference>
<dbReference type="InterPro" id="IPR054357">
    <property type="entry name" value="MFE-2_N"/>
</dbReference>
<evidence type="ECO:0000313" key="13">
    <source>
        <dbReference type="Proteomes" id="UP000696573"/>
    </source>
</evidence>
<sequence length="869" mass="93006">MADLDFAGKVAVVTGAAEGLGKKCAEVLASRGASVVVHDAQVRANELARLVDAITKNGGAAVANSDSILEGDKIIQKAVATYGTVHILINAANITHAAWQKFRQQSYGRIINTSSAVALFGATGQSVHSASSHSKIAFTYTLAREGAKKNILANVIVLPGMSSYTETYVTTCHPKPLLTPPSGFGYAEEQASLSSTATAIAYLVHQDNTKENGFVFEFSRGKAASFHRQRARGLLLRADATLTPGSILQRWHEVSDFGLSEYPSGPNKFLELQKEGLKLPPNDKGVPISFQGTAVLVTGGGSGLGEGYARHFASLGASVMINDISDASSVVDDIRRSGGTAACVTTSAEDGKKNVQATLNVFGRIDVVINNAGIIRDKAFHNMTEDMWDKVLSVHLGATYANSRAAWPYFLRQGYGRIINTTSVTGIYGQFGQANYAAAKSAIIGLTNALAQEGNSRNILVNVIAPNAGTNMTKSILSDDVAKMFDPAHVAPLLTALCSHLTPATATGGLYEVGSGWFGQTRWEMLHSTTKAPLDTATGKEIAALLSGLKASTKDYPVSREDHARILSRQANSSLITHKDVLGNISRAKAAISKGTSYSYTQRDLILYALSLGIPHTDLPHVFEGHQDFGALPVFGLIPFFNSEAPYEMSDIMSEYDQRLLLHVDQYLEIHSPISRSGTLTTYPKLIQVVDKGKDVLVVQGFTTVDDKKSKIFYNETTVLVRGGGGFGGDRQLQDRGAATARNQPPSRSPDHVVEEKTSEGQAALYRLNGDLNPLHIDPDFSKKGGFNTPILHGLCTLGMAGKHVYQTYGSFKDLKGKFTSAVLPGQTLRTEMWRESGKIIFQTSVAETGKRALSAAAATLEPAPSSHL</sequence>
<dbReference type="EMBL" id="CABFNQ020000754">
    <property type="protein sequence ID" value="CAH0035259.1"/>
    <property type="molecule type" value="Genomic_DNA"/>
</dbReference>
<dbReference type="FunFam" id="3.40.50.720:FF:000084">
    <property type="entry name" value="Short-chain dehydrogenase reductase"/>
    <property type="match status" value="1"/>
</dbReference>
<dbReference type="SUPFAM" id="SSF51735">
    <property type="entry name" value="NAD(P)-binding Rossmann-fold domains"/>
    <property type="match status" value="2"/>
</dbReference>
<evidence type="ECO:0000256" key="8">
    <source>
        <dbReference type="ARBA" id="ARBA00023140"/>
    </source>
</evidence>
<comment type="caution">
    <text evidence="12">The sequence shown here is derived from an EMBL/GenBank/DDBJ whole genome shotgun (WGS) entry which is preliminary data.</text>
</comment>
<dbReference type="OrthoDB" id="3592703at2759"/>
<gene>
    <name evidence="12" type="ORF">CRHIZ90672A_00015420</name>
</gene>
<dbReference type="PANTHER" id="PTHR45024:SF2">
    <property type="entry name" value="SCP2 DOMAIN-CONTAINING PROTEIN"/>
    <property type="match status" value="1"/>
</dbReference>
<dbReference type="InterPro" id="IPR002347">
    <property type="entry name" value="SDR_fam"/>
</dbReference>
<dbReference type="SMART" id="SM00822">
    <property type="entry name" value="PKS_KR"/>
    <property type="match status" value="1"/>
</dbReference>
<protein>
    <recommendedName>
        <fullName evidence="11">Ketoreductase domain-containing protein</fullName>
    </recommendedName>
</protein>
<dbReference type="PROSITE" id="PS00061">
    <property type="entry name" value="ADH_SHORT"/>
    <property type="match status" value="1"/>
</dbReference>
<keyword evidence="6" id="KW-0560">Oxidoreductase</keyword>
<dbReference type="Pfam" id="PF01575">
    <property type="entry name" value="MaoC_dehydratas"/>
    <property type="match status" value="1"/>
</dbReference>
<evidence type="ECO:0000256" key="1">
    <source>
        <dbReference type="ARBA" id="ARBA00004275"/>
    </source>
</evidence>
<comment type="similarity">
    <text evidence="3">Belongs to the short-chain dehydrogenases/reductases (SDR) family.</text>
</comment>
<feature type="region of interest" description="Disordered" evidence="10">
    <location>
        <begin position="725"/>
        <end position="758"/>
    </location>
</feature>
<organism evidence="12 13">
    <name type="scientific">Clonostachys rhizophaga</name>
    <dbReference type="NCBI Taxonomy" id="160324"/>
    <lineage>
        <taxon>Eukaryota</taxon>
        <taxon>Fungi</taxon>
        <taxon>Dikarya</taxon>
        <taxon>Ascomycota</taxon>
        <taxon>Pezizomycotina</taxon>
        <taxon>Sordariomycetes</taxon>
        <taxon>Hypocreomycetidae</taxon>
        <taxon>Hypocreales</taxon>
        <taxon>Bionectriaceae</taxon>
        <taxon>Clonostachys</taxon>
    </lineage>
</organism>
<comment type="subcellular location">
    <subcellularLocation>
        <location evidence="1">Peroxisome</location>
    </subcellularLocation>
</comment>
<dbReference type="InterPro" id="IPR051687">
    <property type="entry name" value="Peroxisomal_Beta-Oxidation"/>
</dbReference>
<feature type="domain" description="Ketoreductase" evidence="11">
    <location>
        <begin position="293"/>
        <end position="471"/>
    </location>
</feature>
<dbReference type="Gene3D" id="3.40.50.720">
    <property type="entry name" value="NAD(P)-binding Rossmann-like Domain"/>
    <property type="match status" value="3"/>
</dbReference>
<dbReference type="Gene3D" id="3.10.129.10">
    <property type="entry name" value="Hotdog Thioesterase"/>
    <property type="match status" value="1"/>
</dbReference>
<evidence type="ECO:0000256" key="3">
    <source>
        <dbReference type="ARBA" id="ARBA00006484"/>
    </source>
</evidence>
<proteinExistence type="inferred from homology"/>
<name>A0A9N9VVL9_9HYPO</name>
<dbReference type="Pfam" id="PF22622">
    <property type="entry name" value="MFE-2_hydrat-2_N"/>
    <property type="match status" value="1"/>
</dbReference>
<dbReference type="CDD" id="cd03448">
    <property type="entry name" value="HDE_HSD"/>
    <property type="match status" value="1"/>
</dbReference>
<keyword evidence="4" id="KW-0276">Fatty acid metabolism</keyword>
<dbReference type="GO" id="GO:0016491">
    <property type="term" value="F:oxidoreductase activity"/>
    <property type="evidence" value="ECO:0007669"/>
    <property type="project" value="UniProtKB-KW"/>
</dbReference>
<dbReference type="SUPFAM" id="SSF54637">
    <property type="entry name" value="Thioesterase/thiol ester dehydrase-isomerase"/>
    <property type="match status" value="2"/>
</dbReference>
<keyword evidence="8" id="KW-0576">Peroxisome</keyword>
<dbReference type="Gene3D" id="1.10.287.4290">
    <property type="match status" value="1"/>
</dbReference>
<evidence type="ECO:0000256" key="6">
    <source>
        <dbReference type="ARBA" id="ARBA00023002"/>
    </source>
</evidence>
<dbReference type="InterPro" id="IPR036291">
    <property type="entry name" value="NAD(P)-bd_dom_sf"/>
</dbReference>
<reference evidence="12" key="1">
    <citation type="submission" date="2021-10" db="EMBL/GenBank/DDBJ databases">
        <authorList>
            <person name="Piombo E."/>
        </authorList>
    </citation>
    <scope>NUCLEOTIDE SEQUENCE</scope>
</reference>
<evidence type="ECO:0000256" key="5">
    <source>
        <dbReference type="ARBA" id="ARBA00022857"/>
    </source>
</evidence>
<dbReference type="InterPro" id="IPR002539">
    <property type="entry name" value="MaoC-like_dom"/>
</dbReference>
<dbReference type="GO" id="GO:0005777">
    <property type="term" value="C:peroxisome"/>
    <property type="evidence" value="ECO:0007669"/>
    <property type="project" value="UniProtKB-SubCell"/>
</dbReference>
<dbReference type="Proteomes" id="UP000696573">
    <property type="component" value="Unassembled WGS sequence"/>
</dbReference>
<dbReference type="PANTHER" id="PTHR45024">
    <property type="entry name" value="DEHYDROGENASES, SHORT CHAIN"/>
    <property type="match status" value="1"/>
</dbReference>
<dbReference type="InterPro" id="IPR020904">
    <property type="entry name" value="Sc_DH/Rdtase_CS"/>
</dbReference>
<keyword evidence="7" id="KW-0443">Lipid metabolism</keyword>